<dbReference type="SUPFAM" id="SSF55729">
    <property type="entry name" value="Acyl-CoA N-acyltransferases (Nat)"/>
    <property type="match status" value="1"/>
</dbReference>
<dbReference type="Gene3D" id="3.40.630.30">
    <property type="match status" value="1"/>
</dbReference>
<reference evidence="2 3" key="1">
    <citation type="submission" date="2019-03" db="EMBL/GenBank/DDBJ databases">
        <title>Genomic Encyclopedia of Type Strains, Phase IV (KMG-IV): sequencing the most valuable type-strain genomes for metagenomic binning, comparative biology and taxonomic classification.</title>
        <authorList>
            <person name="Goeker M."/>
        </authorList>
    </citation>
    <scope>NUCLEOTIDE SEQUENCE [LARGE SCALE GENOMIC DNA]</scope>
    <source>
        <strain evidence="2 3">DSM 19345</strain>
    </source>
</reference>
<proteinExistence type="predicted"/>
<dbReference type="GO" id="GO:0016740">
    <property type="term" value="F:transferase activity"/>
    <property type="evidence" value="ECO:0007669"/>
    <property type="project" value="UniProtKB-KW"/>
</dbReference>
<gene>
    <name evidence="2" type="ORF">EDC22_11133</name>
</gene>
<dbReference type="AlphaFoldDB" id="A0A4R3M0B6"/>
<sequence>MQELLFEAAPLVTGMLGLSTRSARASADPIPDTLALATIRNPATLETIARDWRDLESAPGSRTTPFQTFDFHRIWARHFASDDDLRVITVRERGRLVLILPLVVGRTPVGRVARWAGDPILQYGDVVAAPDGDVIPWLDAAFAELTRPGDISVLTLRRIRADAAIADWAARRLDAVGAAEKAMEIDLSGFTEPGDYARARSSRTARNRRRRNKLAQIGDVAFRMVDGGEEARKLARAALDLKRHWLEQQGQYSRALADPRTTACLVDMAAHEPADSGVVTASLEVGGRPAAVEIGMVHNGRYCAFLGAFDPALSKYSPGQVQMQDSIEWCIARRLGCYDLMAPADEYKRQLAGRAVSVQDYTGLLGLTGLPAAIWSTYAPRCAKAAFQILPRGLRNVIRTRIA</sequence>
<accession>A0A4R3M0B6</accession>
<protein>
    <submittedName>
        <fullName evidence="2">CelD/BcsL family acetyltransferase involved in cellulose biosynthesis</fullName>
    </submittedName>
</protein>
<comment type="caution">
    <text evidence="2">The sequence shown here is derived from an EMBL/GenBank/DDBJ whole genome shotgun (WGS) entry which is preliminary data.</text>
</comment>
<evidence type="ECO:0000313" key="2">
    <source>
        <dbReference type="EMBL" id="TCT06450.1"/>
    </source>
</evidence>
<dbReference type="InterPro" id="IPR038740">
    <property type="entry name" value="BioF2-like_GNAT_dom"/>
</dbReference>
<keyword evidence="3" id="KW-1185">Reference proteome</keyword>
<evidence type="ECO:0000313" key="3">
    <source>
        <dbReference type="Proteomes" id="UP000295678"/>
    </source>
</evidence>
<dbReference type="Pfam" id="PF13480">
    <property type="entry name" value="Acetyltransf_6"/>
    <property type="match status" value="1"/>
</dbReference>
<evidence type="ECO:0000259" key="1">
    <source>
        <dbReference type="Pfam" id="PF13480"/>
    </source>
</evidence>
<feature type="domain" description="BioF2-like acetyltransferase" evidence="1">
    <location>
        <begin position="202"/>
        <end position="349"/>
    </location>
</feature>
<name>A0A4R3M0B6_9HYPH</name>
<keyword evidence="2" id="KW-0808">Transferase</keyword>
<dbReference type="OrthoDB" id="8565998at2"/>
<dbReference type="EMBL" id="SMAK01000011">
    <property type="protein sequence ID" value="TCT06450.1"/>
    <property type="molecule type" value="Genomic_DNA"/>
</dbReference>
<dbReference type="RefSeq" id="WP_132807521.1">
    <property type="nucleotide sequence ID" value="NZ_SMAK01000011.1"/>
</dbReference>
<organism evidence="2 3">
    <name type="scientific">Tepidamorphus gemmatus</name>
    <dbReference type="NCBI Taxonomy" id="747076"/>
    <lineage>
        <taxon>Bacteria</taxon>
        <taxon>Pseudomonadati</taxon>
        <taxon>Pseudomonadota</taxon>
        <taxon>Alphaproteobacteria</taxon>
        <taxon>Hyphomicrobiales</taxon>
        <taxon>Tepidamorphaceae</taxon>
        <taxon>Tepidamorphus</taxon>
    </lineage>
</organism>
<dbReference type="Proteomes" id="UP000295678">
    <property type="component" value="Unassembled WGS sequence"/>
</dbReference>
<dbReference type="InterPro" id="IPR016181">
    <property type="entry name" value="Acyl_CoA_acyltransferase"/>
</dbReference>